<dbReference type="PANTHER" id="PTHR38096:SF1">
    <property type="entry name" value="ENTEROBACTIN SYNTHASE COMPONENT D"/>
    <property type="match status" value="1"/>
</dbReference>
<feature type="binding site" evidence="12">
    <location>
        <begin position="94"/>
        <end position="95"/>
    </location>
    <ligand>
        <name>CoA</name>
        <dbReference type="ChEBI" id="CHEBI:57287"/>
    </ligand>
</feature>
<feature type="binding site" evidence="12">
    <location>
        <position position="175"/>
    </location>
    <ligand>
        <name>CoA</name>
        <dbReference type="ChEBI" id="CHEBI:57287"/>
    </ligand>
</feature>
<evidence type="ECO:0000256" key="7">
    <source>
        <dbReference type="ARBA" id="ARBA00023191"/>
    </source>
</evidence>
<dbReference type="InterPro" id="IPR008278">
    <property type="entry name" value="4-PPantetheinyl_Trfase_dom"/>
</dbReference>
<evidence type="ECO:0000256" key="10">
    <source>
        <dbReference type="ARBA" id="ARBA00049176"/>
    </source>
</evidence>
<keyword evidence="7" id="KW-0259">Enterobactin biosynthesis</keyword>
<accession>A0AAV2VMI7</accession>
<comment type="catalytic activity">
    <reaction evidence="10">
        <text>apo-[aryl-carrier protein] + CoA = holo-[aryl-carrier protein] + adenosine 3',5'-bisphosphate + H(+)</text>
        <dbReference type="Rhea" id="RHEA:48404"/>
        <dbReference type="Rhea" id="RHEA-COMP:15903"/>
        <dbReference type="Rhea" id="RHEA-COMP:17557"/>
        <dbReference type="ChEBI" id="CHEBI:15378"/>
        <dbReference type="ChEBI" id="CHEBI:29999"/>
        <dbReference type="ChEBI" id="CHEBI:57287"/>
        <dbReference type="ChEBI" id="CHEBI:58343"/>
        <dbReference type="ChEBI" id="CHEBI:64479"/>
    </reaction>
</comment>
<comment type="similarity">
    <text evidence="3">Belongs to the P-Pant transferase superfamily. EntD family.</text>
</comment>
<comment type="pathway">
    <text evidence="2">Siderophore biosynthesis; enterobactin biosynthesis.</text>
</comment>
<dbReference type="RefSeq" id="WP_022611174.1">
    <property type="nucleotide sequence ID" value="NZ_LK391965.1"/>
</dbReference>
<evidence type="ECO:0000256" key="3">
    <source>
        <dbReference type="ARBA" id="ARBA00008342"/>
    </source>
</evidence>
<evidence type="ECO:0000256" key="9">
    <source>
        <dbReference type="ARBA" id="ARBA00031996"/>
    </source>
</evidence>
<evidence type="ECO:0000256" key="1">
    <source>
        <dbReference type="ARBA" id="ARBA00003937"/>
    </source>
</evidence>
<feature type="domain" description="4'-phosphopantetheinyl transferase N-terminal" evidence="15">
    <location>
        <begin position="42"/>
        <end position="104"/>
    </location>
</feature>
<comment type="cofactor">
    <cofactor evidence="13">
        <name>Mg(2+)</name>
        <dbReference type="ChEBI" id="CHEBI:18420"/>
    </cofactor>
</comment>
<comment type="subunit">
    <text evidence="4">EntB, EntD, EntE, and EntF form a multienzyme complex called enterobactin synthase.</text>
</comment>
<feature type="domain" description="4'-phosphopantetheinyl transferase" evidence="14">
    <location>
        <begin position="113"/>
        <end position="193"/>
    </location>
</feature>
<feature type="binding site" evidence="12">
    <location>
        <position position="165"/>
    </location>
    <ligand>
        <name>CoA</name>
        <dbReference type="ChEBI" id="CHEBI:57287"/>
    </ligand>
</feature>
<evidence type="ECO:0000313" key="16">
    <source>
        <dbReference type="EMBL" id="CCO45840.1"/>
    </source>
</evidence>
<dbReference type="Pfam" id="PF01648">
    <property type="entry name" value="ACPS"/>
    <property type="match status" value="1"/>
</dbReference>
<evidence type="ECO:0000256" key="5">
    <source>
        <dbReference type="ARBA" id="ARBA00019087"/>
    </source>
</evidence>
<evidence type="ECO:0000256" key="2">
    <source>
        <dbReference type="ARBA" id="ARBA00004993"/>
    </source>
</evidence>
<dbReference type="GO" id="GO:0000287">
    <property type="term" value="F:magnesium ion binding"/>
    <property type="evidence" value="ECO:0007669"/>
    <property type="project" value="InterPro"/>
</dbReference>
<dbReference type="InterPro" id="IPR003542">
    <property type="entry name" value="Enbac_synth_compD-like"/>
</dbReference>
<dbReference type="PANTHER" id="PTHR38096">
    <property type="entry name" value="ENTEROBACTIN SYNTHASE COMPONENT D"/>
    <property type="match status" value="1"/>
</dbReference>
<dbReference type="GO" id="GO:0008897">
    <property type="term" value="F:holo-[acyl-carrier-protein] synthase activity"/>
    <property type="evidence" value="ECO:0007669"/>
    <property type="project" value="InterPro"/>
</dbReference>
<evidence type="ECO:0000259" key="14">
    <source>
        <dbReference type="Pfam" id="PF01648"/>
    </source>
</evidence>
<evidence type="ECO:0000256" key="4">
    <source>
        <dbReference type="ARBA" id="ARBA00011503"/>
    </source>
</evidence>
<comment type="caution">
    <text evidence="16">The sequence shown here is derived from an EMBL/GenBank/DDBJ whole genome shotgun (WGS) entry which is preliminary data.</text>
</comment>
<reference evidence="16 17" key="1">
    <citation type="journal article" date="2013" name="ISME J.">
        <title>Comparative genomics of pathogenic lineages of Vibrio nigripulchritudo identifies virulence-associated traits.</title>
        <authorList>
            <person name="Goudenege D."/>
            <person name="Labreuche Y."/>
            <person name="Krin E."/>
            <person name="Ansquer D."/>
            <person name="Mangenot S."/>
            <person name="Calteau A."/>
            <person name="Medigue C."/>
            <person name="Mazel D."/>
            <person name="Polz M.F."/>
            <person name="Le Roux F."/>
        </authorList>
    </citation>
    <scope>NUCLEOTIDE SEQUENCE [LARGE SCALE GENOMIC DNA]</scope>
    <source>
        <strain evidence="16 17">SOn1</strain>
    </source>
</reference>
<dbReference type="Pfam" id="PF17837">
    <property type="entry name" value="4PPT_N"/>
    <property type="match status" value="1"/>
</dbReference>
<dbReference type="InterPro" id="IPR037143">
    <property type="entry name" value="4-PPantetheinyl_Trfase_dom_sf"/>
</dbReference>
<dbReference type="GO" id="GO:0009239">
    <property type="term" value="P:enterobactin biosynthetic process"/>
    <property type="evidence" value="ECO:0007669"/>
    <property type="project" value="UniProtKB-KW"/>
</dbReference>
<dbReference type="Proteomes" id="UP000018211">
    <property type="component" value="Unassembled WGS sequence"/>
</dbReference>
<keyword evidence="13" id="KW-0460">Magnesium</keyword>
<gene>
    <name evidence="16" type="ORF">VIBNISOn1_160015</name>
</gene>
<evidence type="ECO:0000256" key="12">
    <source>
        <dbReference type="PIRSR" id="PIRSR603542-1"/>
    </source>
</evidence>
<evidence type="ECO:0000259" key="15">
    <source>
        <dbReference type="Pfam" id="PF17837"/>
    </source>
</evidence>
<proteinExistence type="inferred from homology"/>
<feature type="binding site" evidence="13">
    <location>
        <position position="118"/>
    </location>
    <ligand>
        <name>Mg(2+)</name>
        <dbReference type="ChEBI" id="CHEBI:18420"/>
    </ligand>
</feature>
<dbReference type="EMBL" id="CAOF01000068">
    <property type="protein sequence ID" value="CCO45840.1"/>
    <property type="molecule type" value="Genomic_DNA"/>
</dbReference>
<evidence type="ECO:0000256" key="6">
    <source>
        <dbReference type="ARBA" id="ARBA00022679"/>
    </source>
</evidence>
<dbReference type="Gene3D" id="3.90.470.20">
    <property type="entry name" value="4'-phosphopantetheinyl transferase domain"/>
    <property type="match status" value="1"/>
</dbReference>
<keyword evidence="13" id="KW-0479">Metal-binding</keyword>
<comment type="function">
    <text evidence="1">Involved in the biosynthesis of the siderophore enterobactin (enterochelin), which is a macrocyclic trimeric lactone of N-(2,3-dihydroxybenzoyl)-serine. The serine trilactone serves as a scaffolding for the three catechol functionalities that provide hexadentate coordination for the tightly ligated iron(2+) atoms. Plays an essential role in the assembly of the enterobactin by catalyzing the transfer of the 4'-phosphopantetheine (Ppant) moiety from coenzyme A to the apo-domains of both EntB (ArCP domain) and EntF (PCP domain) to yield their holo-forms which make them competent for the activation of 2,3-dihydroxybenzoate (DHB) and L-serine, respectively.</text>
</comment>
<name>A0AAV2VMI7_9VIBR</name>
<feature type="binding site" evidence="12">
    <location>
        <position position="58"/>
    </location>
    <ligand>
        <name>CoA</name>
        <dbReference type="ChEBI" id="CHEBI:57287"/>
    </ligand>
</feature>
<dbReference type="SUPFAM" id="SSF56214">
    <property type="entry name" value="4'-phosphopantetheinyl transferase"/>
    <property type="match status" value="1"/>
</dbReference>
<feature type="binding site" evidence="12">
    <location>
        <position position="50"/>
    </location>
    <ligand>
        <name>CoA</name>
        <dbReference type="ChEBI" id="CHEBI:57287"/>
    </ligand>
</feature>
<feature type="binding site" evidence="12">
    <location>
        <position position="116"/>
    </location>
    <ligand>
        <name>CoA</name>
        <dbReference type="ChEBI" id="CHEBI:57287"/>
    </ligand>
</feature>
<dbReference type="GO" id="GO:0005886">
    <property type="term" value="C:plasma membrane"/>
    <property type="evidence" value="ECO:0007669"/>
    <property type="project" value="TreeGrafter"/>
</dbReference>
<protein>
    <recommendedName>
        <fullName evidence="5">Enterobactin synthase component D</fullName>
    </recommendedName>
    <alternativeName>
        <fullName evidence="8">4'-phosphopantetheinyl transferase EntD</fullName>
    </alternativeName>
    <alternativeName>
        <fullName evidence="9">Enterochelin synthase D</fullName>
    </alternativeName>
</protein>
<organism evidence="16 17">
    <name type="scientific">Vibrio nigripulchritudo SOn1</name>
    <dbReference type="NCBI Taxonomy" id="1238450"/>
    <lineage>
        <taxon>Bacteria</taxon>
        <taxon>Pseudomonadati</taxon>
        <taxon>Pseudomonadota</taxon>
        <taxon>Gammaproteobacteria</taxon>
        <taxon>Vibrionales</taxon>
        <taxon>Vibrionaceae</taxon>
        <taxon>Vibrio</taxon>
    </lineage>
</organism>
<dbReference type="InterPro" id="IPR041354">
    <property type="entry name" value="4PPT_N"/>
</dbReference>
<evidence type="ECO:0000256" key="8">
    <source>
        <dbReference type="ARBA" id="ARBA00029894"/>
    </source>
</evidence>
<evidence type="ECO:0000256" key="11">
    <source>
        <dbReference type="ARBA" id="ARBA00049191"/>
    </source>
</evidence>
<evidence type="ECO:0000313" key="17">
    <source>
        <dbReference type="Proteomes" id="UP000018211"/>
    </source>
</evidence>
<dbReference type="PRINTS" id="PR01399">
    <property type="entry name" value="ENTSNTHTASED"/>
</dbReference>
<dbReference type="GO" id="GO:0009366">
    <property type="term" value="C:enterobactin synthetase complex"/>
    <property type="evidence" value="ECO:0007669"/>
    <property type="project" value="InterPro"/>
</dbReference>
<feature type="binding site" evidence="13">
    <location>
        <position position="116"/>
    </location>
    <ligand>
        <name>Mg(2+)</name>
        <dbReference type="ChEBI" id="CHEBI:18420"/>
    </ligand>
</feature>
<feature type="binding site" evidence="12">
    <location>
        <position position="161"/>
    </location>
    <ligand>
        <name>CoA</name>
        <dbReference type="ChEBI" id="CHEBI:57287"/>
    </ligand>
</feature>
<evidence type="ECO:0000256" key="13">
    <source>
        <dbReference type="PIRSR" id="PIRSR603542-2"/>
    </source>
</evidence>
<keyword evidence="6 16" id="KW-0808">Transferase</keyword>
<dbReference type="AlphaFoldDB" id="A0AAV2VMI7"/>
<sequence>MSFLAELQIRTLGPVKIWQRQFDVSQYLDSHSSELAIELPQEMNRAVPKRKAEFTAGRVVAREALQDLGVTHTKLPIGEHRAPIWPKGYLGSISHTDNLALATVVRDSEVSMLGLDVENLIDESQVETLMPMFASDAEMDWQPTSGLTPKQFATLIFSAKESVFKAIYPYVKNYLEFSDSILRNVDVESGTLQLQLCNQAEKLFGESLILKAYFTFEAESVFTLICDHRKHRLI</sequence>
<comment type="catalytic activity">
    <reaction evidence="11">
        <text>apo-[peptidyl-carrier protein] + CoA = holo-[peptidyl-carrier protein] + adenosine 3',5'-bisphosphate + H(+)</text>
        <dbReference type="Rhea" id="RHEA:46228"/>
        <dbReference type="Rhea" id="RHEA-COMP:11479"/>
        <dbReference type="Rhea" id="RHEA-COMP:11480"/>
        <dbReference type="ChEBI" id="CHEBI:15378"/>
        <dbReference type="ChEBI" id="CHEBI:29999"/>
        <dbReference type="ChEBI" id="CHEBI:57287"/>
        <dbReference type="ChEBI" id="CHEBI:58343"/>
        <dbReference type="ChEBI" id="CHEBI:64479"/>
    </reaction>
</comment>